<reference evidence="2 3" key="1">
    <citation type="submission" date="2023-07" db="EMBL/GenBank/DDBJ databases">
        <authorList>
            <person name="Lian W.-H."/>
        </authorList>
    </citation>
    <scope>NUCLEOTIDE SEQUENCE [LARGE SCALE GENOMIC DNA]</scope>
    <source>
        <strain evidence="2 3">SYSU DXS3180</strain>
    </source>
</reference>
<dbReference type="EMBL" id="JAULBC010000007">
    <property type="protein sequence ID" value="MEX6690019.1"/>
    <property type="molecule type" value="Genomic_DNA"/>
</dbReference>
<name>A0ABV3ZNF1_9BACT</name>
<evidence type="ECO:0000256" key="1">
    <source>
        <dbReference type="SAM" id="SignalP"/>
    </source>
</evidence>
<keyword evidence="3" id="KW-1185">Reference proteome</keyword>
<feature type="signal peptide" evidence="1">
    <location>
        <begin position="1"/>
        <end position="19"/>
    </location>
</feature>
<dbReference type="RefSeq" id="WP_369331426.1">
    <property type="nucleotide sequence ID" value="NZ_JAULBC010000007.1"/>
</dbReference>
<dbReference type="Proteomes" id="UP001560573">
    <property type="component" value="Unassembled WGS sequence"/>
</dbReference>
<evidence type="ECO:0000313" key="3">
    <source>
        <dbReference type="Proteomes" id="UP001560573"/>
    </source>
</evidence>
<proteinExistence type="predicted"/>
<protein>
    <submittedName>
        <fullName evidence="2">Uncharacterized protein</fullName>
    </submittedName>
</protein>
<sequence>MKKQLFGVAAIVVAISASAFTHIKTKPASDLVWFEVNASGNPLHSSMGEQGDNPPAAYSCSTGAIRCARAYSIAENEVTLNPDGITYTLNTSAANFNQERKKN</sequence>
<gene>
    <name evidence="2" type="ORF">QTN47_21095</name>
</gene>
<comment type="caution">
    <text evidence="2">The sequence shown here is derived from an EMBL/GenBank/DDBJ whole genome shotgun (WGS) entry which is preliminary data.</text>
</comment>
<accession>A0ABV3ZNF1</accession>
<organism evidence="2 3">
    <name type="scientific">Danxiaibacter flavus</name>
    <dbReference type="NCBI Taxonomy" id="3049108"/>
    <lineage>
        <taxon>Bacteria</taxon>
        <taxon>Pseudomonadati</taxon>
        <taxon>Bacteroidota</taxon>
        <taxon>Chitinophagia</taxon>
        <taxon>Chitinophagales</taxon>
        <taxon>Chitinophagaceae</taxon>
        <taxon>Danxiaibacter</taxon>
    </lineage>
</organism>
<keyword evidence="1" id="KW-0732">Signal</keyword>
<feature type="chain" id="PRO_5045060605" evidence="1">
    <location>
        <begin position="20"/>
        <end position="103"/>
    </location>
</feature>
<evidence type="ECO:0000313" key="2">
    <source>
        <dbReference type="EMBL" id="MEX6690019.1"/>
    </source>
</evidence>